<dbReference type="InterPro" id="IPR001586">
    <property type="entry name" value="Beta-lactam_class-C_AS"/>
</dbReference>
<evidence type="ECO:0000256" key="6">
    <source>
        <dbReference type="RuleBase" id="RU361140"/>
    </source>
</evidence>
<keyword evidence="10" id="KW-1185">Reference proteome</keyword>
<dbReference type="EC" id="3.5.2.6" evidence="3 6"/>
<dbReference type="GO" id="GO:0008800">
    <property type="term" value="F:beta-lactamase activity"/>
    <property type="evidence" value="ECO:0007669"/>
    <property type="project" value="UniProtKB-EC"/>
</dbReference>
<dbReference type="SUPFAM" id="SSF56601">
    <property type="entry name" value="beta-lactamase/transpeptidase-like"/>
    <property type="match status" value="1"/>
</dbReference>
<dbReference type="PROSITE" id="PS51318">
    <property type="entry name" value="TAT"/>
    <property type="match status" value="1"/>
</dbReference>
<dbReference type="Gene3D" id="3.40.710.10">
    <property type="entry name" value="DD-peptidase/beta-lactamase superfamily"/>
    <property type="match status" value="1"/>
</dbReference>
<organism evidence="9 10">
    <name type="scientific">Roseateles aquae</name>
    <dbReference type="NCBI Taxonomy" id="3077235"/>
    <lineage>
        <taxon>Bacteria</taxon>
        <taxon>Pseudomonadati</taxon>
        <taxon>Pseudomonadota</taxon>
        <taxon>Betaproteobacteria</taxon>
        <taxon>Burkholderiales</taxon>
        <taxon>Sphaerotilaceae</taxon>
        <taxon>Roseateles</taxon>
    </lineage>
</organism>
<dbReference type="InterPro" id="IPR058136">
    <property type="entry name" value="AmpC"/>
</dbReference>
<accession>A0ABU3PFJ8</accession>
<keyword evidence="4 6" id="KW-0378">Hydrolase</keyword>
<sequence length="402" mass="42974">MKFQPMPQTLSRRQLCQHALAAGLALVAPLGAGATSTTTADSAEALRASIDVIIQPLMARYDIPGMAVALSIEGRAQVFNYGVRARDSQAPVNDATIFEIGSVSKMFTATLAAYAEASGKLALRDHPGRYVAALKGSAIDKASLLHLGSYTAGGLPLQFPDGVKDDADALAYLQRWKPAARPGSQRLYSNPSIGLLGAATAAAMQGRFALLMEKQIFAPLGMRHSHLHVPAEAMADYAWGHRQGRQVRVNPGPMDEATYGIKTTAADLLRFVQAQLDPAALDAPLRRAVETTQIGQFRVGHMVQGFGWEQFPYPLSRELLLGGNAEEIYFDPNPVQAVPAQPASTPRLFNKTGSTGGFGAYVLFVPAKRIGIVILANRSYPIPARVEAGYAILESLAPSPQD</sequence>
<dbReference type="NCBIfam" id="NF033085">
    <property type="entry name" value="bla_class_C"/>
    <property type="match status" value="1"/>
</dbReference>
<dbReference type="PROSITE" id="PS00336">
    <property type="entry name" value="BETA_LACTAMASE_C"/>
    <property type="match status" value="1"/>
</dbReference>
<evidence type="ECO:0000256" key="7">
    <source>
        <dbReference type="SAM" id="SignalP"/>
    </source>
</evidence>
<feature type="domain" description="Beta-lactamase-related" evidence="8">
    <location>
        <begin position="53"/>
        <end position="395"/>
    </location>
</feature>
<comment type="similarity">
    <text evidence="2 6">Belongs to the class-C beta-lactamase family.</text>
</comment>
<evidence type="ECO:0000259" key="8">
    <source>
        <dbReference type="Pfam" id="PF00144"/>
    </source>
</evidence>
<proteinExistence type="inferred from homology"/>
<keyword evidence="7" id="KW-0732">Signal</keyword>
<reference evidence="9" key="1">
    <citation type="submission" date="2023-09" db="EMBL/GenBank/DDBJ databases">
        <title>Paucibacter sp. APW11 Genome sequencing and assembly.</title>
        <authorList>
            <person name="Kim I."/>
        </authorList>
    </citation>
    <scope>NUCLEOTIDE SEQUENCE</scope>
    <source>
        <strain evidence="9">APW11</strain>
    </source>
</reference>
<evidence type="ECO:0000256" key="1">
    <source>
        <dbReference type="ARBA" id="ARBA00001526"/>
    </source>
</evidence>
<dbReference type="PANTHER" id="PTHR46825">
    <property type="entry name" value="D-ALANYL-D-ALANINE-CARBOXYPEPTIDASE/ENDOPEPTIDASE AMPH"/>
    <property type="match status" value="1"/>
</dbReference>
<evidence type="ECO:0000256" key="5">
    <source>
        <dbReference type="ARBA" id="ARBA00023251"/>
    </source>
</evidence>
<dbReference type="InterPro" id="IPR012338">
    <property type="entry name" value="Beta-lactam/transpept-like"/>
</dbReference>
<dbReference type="InterPro" id="IPR006311">
    <property type="entry name" value="TAT_signal"/>
</dbReference>
<evidence type="ECO:0000313" key="9">
    <source>
        <dbReference type="EMBL" id="MDT9001092.1"/>
    </source>
</evidence>
<evidence type="ECO:0000256" key="3">
    <source>
        <dbReference type="ARBA" id="ARBA00012865"/>
    </source>
</evidence>
<dbReference type="Pfam" id="PF00144">
    <property type="entry name" value="Beta-lactamase"/>
    <property type="match status" value="1"/>
</dbReference>
<evidence type="ECO:0000256" key="2">
    <source>
        <dbReference type="ARBA" id="ARBA00007840"/>
    </source>
</evidence>
<keyword evidence="5 6" id="KW-0046">Antibiotic resistance</keyword>
<protein>
    <recommendedName>
        <fullName evidence="3 6">Beta-lactamase</fullName>
        <ecNumber evidence="3 6">3.5.2.6</ecNumber>
    </recommendedName>
</protein>
<dbReference type="Proteomes" id="UP001246372">
    <property type="component" value="Unassembled WGS sequence"/>
</dbReference>
<dbReference type="InterPro" id="IPR050491">
    <property type="entry name" value="AmpC-like"/>
</dbReference>
<dbReference type="InterPro" id="IPR001466">
    <property type="entry name" value="Beta-lactam-related"/>
</dbReference>
<dbReference type="EMBL" id="JAVXZY010000007">
    <property type="protein sequence ID" value="MDT9001092.1"/>
    <property type="molecule type" value="Genomic_DNA"/>
</dbReference>
<comment type="catalytic activity">
    <reaction evidence="1 6">
        <text>a beta-lactam + H2O = a substituted beta-amino acid</text>
        <dbReference type="Rhea" id="RHEA:20401"/>
        <dbReference type="ChEBI" id="CHEBI:15377"/>
        <dbReference type="ChEBI" id="CHEBI:35627"/>
        <dbReference type="ChEBI" id="CHEBI:140347"/>
        <dbReference type="EC" id="3.5.2.6"/>
    </reaction>
</comment>
<feature type="signal peptide" evidence="7">
    <location>
        <begin position="1"/>
        <end position="34"/>
    </location>
</feature>
<name>A0ABU3PFJ8_9BURK</name>
<dbReference type="PANTHER" id="PTHR46825:SF8">
    <property type="entry name" value="BETA-LACTAMASE-RELATED"/>
    <property type="match status" value="1"/>
</dbReference>
<evidence type="ECO:0000313" key="10">
    <source>
        <dbReference type="Proteomes" id="UP001246372"/>
    </source>
</evidence>
<evidence type="ECO:0000256" key="4">
    <source>
        <dbReference type="ARBA" id="ARBA00022801"/>
    </source>
</evidence>
<comment type="caution">
    <text evidence="9">The sequence shown here is derived from an EMBL/GenBank/DDBJ whole genome shotgun (WGS) entry which is preliminary data.</text>
</comment>
<feature type="chain" id="PRO_5046196469" description="Beta-lactamase" evidence="7">
    <location>
        <begin position="35"/>
        <end position="402"/>
    </location>
</feature>
<gene>
    <name evidence="9" type="primary">ampC</name>
    <name evidence="9" type="ORF">RQP53_17570</name>
</gene>